<dbReference type="GO" id="GO:0016491">
    <property type="term" value="F:oxidoreductase activity"/>
    <property type="evidence" value="ECO:0007669"/>
    <property type="project" value="UniProtKB-KW"/>
</dbReference>
<protein>
    <recommendedName>
        <fullName evidence="4">6-phosphogluconate dehydrogenase NADP-binding domain-containing protein</fullName>
    </recommendedName>
</protein>
<dbReference type="InterPro" id="IPR013328">
    <property type="entry name" value="6PGD_dom2"/>
</dbReference>
<keyword evidence="6" id="KW-1185">Reference proteome</keyword>
<dbReference type="InterPro" id="IPR008927">
    <property type="entry name" value="6-PGluconate_DH-like_C_sf"/>
</dbReference>
<evidence type="ECO:0000256" key="1">
    <source>
        <dbReference type="ARBA" id="ARBA00007598"/>
    </source>
</evidence>
<dbReference type="EMBL" id="JXNT01000008">
    <property type="protein sequence ID" value="ODM17573.1"/>
    <property type="molecule type" value="Genomic_DNA"/>
</dbReference>
<dbReference type="Gene3D" id="1.10.1040.10">
    <property type="entry name" value="N-(1-d-carboxylethyl)-l-norvaline Dehydrogenase, domain 2"/>
    <property type="match status" value="1"/>
</dbReference>
<dbReference type="PANTHER" id="PTHR43580:SF8">
    <property type="entry name" value="6-PHOSPHOGLUCONATE DEHYDROGENASE NADP-BINDING DOMAIN-CONTAINING PROTEIN-RELATED"/>
    <property type="match status" value="1"/>
</dbReference>
<evidence type="ECO:0000256" key="3">
    <source>
        <dbReference type="PIRSR" id="PIRSR000103-1"/>
    </source>
</evidence>
<sequence>MANQKTPQLGWVGLGKMGNAMAKNMQRHLAEKGQSPLHFWNRTASKGEQLKGLGGVECESIAAVVNSSDIIFISTSDDAALKTIVDEILAAGNIDVKIIVDTTTVHPTTSQEVSGKVAQKNATFISAPVFGSSPMAEDRKILIVLAGDLSGIKKLASYLKGVIARETITVSDKSEKAALLKIMGNFIISGFTEIIGEAHVLAEKSEMGNEALENLLELQFGLLPGMISKRLTKGNYMPPRGKNPWSDLSLGLKDVGHSIDCADIAGTRLKVAEVALDHLKRANAYSEQERRPLDSSAMYGIIRQDAGLDFENDFVKRRDAQ</sequence>
<evidence type="ECO:0000259" key="4">
    <source>
        <dbReference type="Pfam" id="PF03446"/>
    </source>
</evidence>
<dbReference type="Proteomes" id="UP000094569">
    <property type="component" value="Unassembled WGS sequence"/>
</dbReference>
<name>A0A1E3B9C1_ASPCR</name>
<dbReference type="GO" id="GO:0050661">
    <property type="term" value="F:NADP binding"/>
    <property type="evidence" value="ECO:0007669"/>
    <property type="project" value="InterPro"/>
</dbReference>
<accession>A0A1E3B9C1</accession>
<dbReference type="AlphaFoldDB" id="A0A1E3B9C1"/>
<feature type="active site" evidence="3">
    <location>
        <position position="181"/>
    </location>
</feature>
<organism evidence="5 6">
    <name type="scientific">Aspergillus cristatus</name>
    <name type="common">Chinese Fuzhuan brick tea-fermentation fungus</name>
    <name type="synonym">Eurotium cristatum</name>
    <dbReference type="NCBI Taxonomy" id="573508"/>
    <lineage>
        <taxon>Eukaryota</taxon>
        <taxon>Fungi</taxon>
        <taxon>Dikarya</taxon>
        <taxon>Ascomycota</taxon>
        <taxon>Pezizomycotina</taxon>
        <taxon>Eurotiomycetes</taxon>
        <taxon>Eurotiomycetidae</taxon>
        <taxon>Eurotiales</taxon>
        <taxon>Aspergillaceae</taxon>
        <taxon>Aspergillus</taxon>
        <taxon>Aspergillus subgen. Aspergillus</taxon>
    </lineage>
</organism>
<dbReference type="InterPro" id="IPR015815">
    <property type="entry name" value="HIBADH-related"/>
</dbReference>
<dbReference type="SUPFAM" id="SSF51735">
    <property type="entry name" value="NAD(P)-binding Rossmann-fold domains"/>
    <property type="match status" value="1"/>
</dbReference>
<dbReference type="STRING" id="573508.A0A1E3B9C1"/>
<dbReference type="Gene3D" id="3.40.50.720">
    <property type="entry name" value="NAD(P)-binding Rossmann-like Domain"/>
    <property type="match status" value="1"/>
</dbReference>
<dbReference type="InterPro" id="IPR036291">
    <property type="entry name" value="NAD(P)-bd_dom_sf"/>
</dbReference>
<dbReference type="SUPFAM" id="SSF48179">
    <property type="entry name" value="6-phosphogluconate dehydrogenase C-terminal domain-like"/>
    <property type="match status" value="1"/>
</dbReference>
<dbReference type="PANTHER" id="PTHR43580">
    <property type="entry name" value="OXIDOREDUCTASE GLYR1-RELATED"/>
    <property type="match status" value="1"/>
</dbReference>
<dbReference type="PIRSF" id="PIRSF000103">
    <property type="entry name" value="HIBADH"/>
    <property type="match status" value="1"/>
</dbReference>
<evidence type="ECO:0000313" key="6">
    <source>
        <dbReference type="Proteomes" id="UP000094569"/>
    </source>
</evidence>
<reference evidence="5 6" key="1">
    <citation type="journal article" date="2016" name="BMC Genomics">
        <title>Comparative genomic and transcriptomic analyses of the Fuzhuan brick tea-fermentation fungus Aspergillus cristatus.</title>
        <authorList>
            <person name="Ge Y."/>
            <person name="Wang Y."/>
            <person name="Liu Y."/>
            <person name="Tan Y."/>
            <person name="Ren X."/>
            <person name="Zhang X."/>
            <person name="Hyde K.D."/>
            <person name="Liu Y."/>
            <person name="Liu Z."/>
        </authorList>
    </citation>
    <scope>NUCLEOTIDE SEQUENCE [LARGE SCALE GENOMIC DNA]</scope>
    <source>
        <strain evidence="5 6">GZAAS20.1005</strain>
    </source>
</reference>
<gene>
    <name evidence="5" type="ORF">SI65_07248</name>
</gene>
<dbReference type="InterPro" id="IPR051265">
    <property type="entry name" value="HIBADH-related_NP60_sf"/>
</dbReference>
<keyword evidence="2" id="KW-0560">Oxidoreductase</keyword>
<feature type="domain" description="6-phosphogluconate dehydrogenase NADP-binding" evidence="4">
    <location>
        <begin position="8"/>
        <end position="161"/>
    </location>
</feature>
<proteinExistence type="inferred from homology"/>
<dbReference type="OrthoDB" id="435038at2759"/>
<evidence type="ECO:0000313" key="5">
    <source>
        <dbReference type="EMBL" id="ODM17573.1"/>
    </source>
</evidence>
<dbReference type="InterPro" id="IPR006115">
    <property type="entry name" value="6PGDH_NADP-bd"/>
</dbReference>
<evidence type="ECO:0000256" key="2">
    <source>
        <dbReference type="ARBA" id="ARBA00023002"/>
    </source>
</evidence>
<comment type="caution">
    <text evidence="5">The sequence shown here is derived from an EMBL/GenBank/DDBJ whole genome shotgun (WGS) entry which is preliminary data.</text>
</comment>
<dbReference type="VEuPathDB" id="FungiDB:SI65_07248"/>
<comment type="similarity">
    <text evidence="1">Belongs to the HIBADH-related family. NP60 subfamily.</text>
</comment>
<dbReference type="Pfam" id="PF03446">
    <property type="entry name" value="NAD_binding_2"/>
    <property type="match status" value="1"/>
</dbReference>